<dbReference type="Proteomes" id="UP000274601">
    <property type="component" value="Unassembled WGS sequence"/>
</dbReference>
<proteinExistence type="predicted"/>
<keyword evidence="4" id="KW-1185">Reference proteome</keyword>
<comment type="caution">
    <text evidence="3">The sequence shown here is derived from an EMBL/GenBank/DDBJ whole genome shotgun (WGS) entry which is preliminary data.</text>
</comment>
<sequence length="65" mass="6752">MGVEWRKSSKSGTTGGTSGDCVELALLGGVISIRDSKNPRKGHLTVGRGALRDLVNEIKSGGLDL</sequence>
<dbReference type="RefSeq" id="WP_121432907.1">
    <property type="nucleotide sequence ID" value="NZ_RBWU01000001.1"/>
</dbReference>
<dbReference type="AlphaFoldDB" id="A0A495QYZ6"/>
<dbReference type="OrthoDB" id="3481959at2"/>
<dbReference type="InterPro" id="IPR007278">
    <property type="entry name" value="DUF397"/>
</dbReference>
<evidence type="ECO:0000256" key="1">
    <source>
        <dbReference type="SAM" id="MobiDB-lite"/>
    </source>
</evidence>
<dbReference type="Pfam" id="PF04149">
    <property type="entry name" value="DUF397"/>
    <property type="match status" value="1"/>
</dbReference>
<dbReference type="EMBL" id="RBWU01000001">
    <property type="protein sequence ID" value="RKS79383.1"/>
    <property type="molecule type" value="Genomic_DNA"/>
</dbReference>
<feature type="region of interest" description="Disordered" evidence="1">
    <location>
        <begin position="1"/>
        <end position="20"/>
    </location>
</feature>
<evidence type="ECO:0000313" key="3">
    <source>
        <dbReference type="EMBL" id="RKS79383.1"/>
    </source>
</evidence>
<accession>A0A495QYZ6</accession>
<evidence type="ECO:0000259" key="2">
    <source>
        <dbReference type="Pfam" id="PF04149"/>
    </source>
</evidence>
<name>A0A495QYZ6_9ACTN</name>
<protein>
    <submittedName>
        <fullName evidence="3">Uncharacterized protein DUF397</fullName>
    </submittedName>
</protein>
<gene>
    <name evidence="3" type="ORF">BZB76_0848</name>
</gene>
<evidence type="ECO:0000313" key="4">
    <source>
        <dbReference type="Proteomes" id="UP000274601"/>
    </source>
</evidence>
<reference evidence="3 4" key="1">
    <citation type="submission" date="2018-10" db="EMBL/GenBank/DDBJ databases">
        <title>Genomic Encyclopedia of Archaeal and Bacterial Type Strains, Phase II (KMG-II): from individual species to whole genera.</title>
        <authorList>
            <person name="Goeker M."/>
        </authorList>
    </citation>
    <scope>NUCLEOTIDE SEQUENCE [LARGE SCALE GENOMIC DNA]</scope>
    <source>
        <strain evidence="3 4">DSM 43383</strain>
    </source>
</reference>
<feature type="domain" description="DUF397" evidence="2">
    <location>
        <begin position="4"/>
        <end position="59"/>
    </location>
</feature>
<organism evidence="3 4">
    <name type="scientific">Actinomadura pelletieri DSM 43383</name>
    <dbReference type="NCBI Taxonomy" id="1120940"/>
    <lineage>
        <taxon>Bacteria</taxon>
        <taxon>Bacillati</taxon>
        <taxon>Actinomycetota</taxon>
        <taxon>Actinomycetes</taxon>
        <taxon>Streptosporangiales</taxon>
        <taxon>Thermomonosporaceae</taxon>
        <taxon>Actinomadura</taxon>
    </lineage>
</organism>